<evidence type="ECO:0000313" key="3">
    <source>
        <dbReference type="Proteomes" id="UP000515703"/>
    </source>
</evidence>
<keyword evidence="1" id="KW-0472">Membrane</keyword>
<protein>
    <submittedName>
        <fullName evidence="2">Uncharacterized protein</fullName>
    </submittedName>
</protein>
<dbReference type="RefSeq" id="WP_185259181.1">
    <property type="nucleotide sequence ID" value="NZ_AP023368.1"/>
</dbReference>
<feature type="transmembrane region" description="Helical" evidence="1">
    <location>
        <begin position="5"/>
        <end position="22"/>
    </location>
</feature>
<keyword evidence="1" id="KW-1133">Transmembrane helix</keyword>
<gene>
    <name evidence="2" type="ORF">bsdcttw_19210</name>
</gene>
<reference evidence="2 3" key="1">
    <citation type="submission" date="2020-08" db="EMBL/GenBank/DDBJ databases">
        <title>Draft genome sequencing of an Anaerocolumna strain isolated from anoxic soil subjected to BSD treatment.</title>
        <authorList>
            <person name="Uek A."/>
            <person name="Tonouchi A."/>
        </authorList>
    </citation>
    <scope>NUCLEOTIDE SEQUENCE [LARGE SCALE GENOMIC DNA]</scope>
    <source>
        <strain evidence="2 3">CTTW</strain>
    </source>
</reference>
<keyword evidence="3" id="KW-1185">Reference proteome</keyword>
<dbReference type="EMBL" id="AP023368">
    <property type="protein sequence ID" value="BCJ98880.1"/>
    <property type="molecule type" value="Genomic_DNA"/>
</dbReference>
<dbReference type="KEGG" id="acht:bsdcttw_19210"/>
<accession>A0A7I8DKJ3</accession>
<name>A0A7I8DKJ3_9FIRM</name>
<proteinExistence type="predicted"/>
<dbReference type="AlphaFoldDB" id="A0A7I8DKJ3"/>
<keyword evidence="1" id="KW-0812">Transmembrane</keyword>
<reference evidence="2 3" key="2">
    <citation type="submission" date="2020-08" db="EMBL/GenBank/DDBJ databases">
        <authorList>
            <person name="Ueki A."/>
            <person name="Tonouchi A."/>
        </authorList>
    </citation>
    <scope>NUCLEOTIDE SEQUENCE [LARGE SCALE GENOMIC DNA]</scope>
    <source>
        <strain evidence="2 3">CTTW</strain>
    </source>
</reference>
<feature type="transmembrane region" description="Helical" evidence="1">
    <location>
        <begin position="34"/>
        <end position="55"/>
    </location>
</feature>
<evidence type="ECO:0000256" key="1">
    <source>
        <dbReference type="SAM" id="Phobius"/>
    </source>
</evidence>
<organism evidence="2 3">
    <name type="scientific">Anaerocolumna chitinilytica</name>
    <dbReference type="NCBI Taxonomy" id="1727145"/>
    <lineage>
        <taxon>Bacteria</taxon>
        <taxon>Bacillati</taxon>
        <taxon>Bacillota</taxon>
        <taxon>Clostridia</taxon>
        <taxon>Lachnospirales</taxon>
        <taxon>Lachnospiraceae</taxon>
        <taxon>Anaerocolumna</taxon>
    </lineage>
</organism>
<sequence length="65" mass="7509">MKKKLVDLTAMIIVGIVLFLFIKHNGKMDNETALVWTIMCYVIPMIIGLVVLPFITRIIMKIFKK</sequence>
<dbReference type="Proteomes" id="UP000515703">
    <property type="component" value="Chromosome"/>
</dbReference>
<evidence type="ECO:0000313" key="2">
    <source>
        <dbReference type="EMBL" id="BCJ98880.1"/>
    </source>
</evidence>